<dbReference type="EMBL" id="X73582">
    <property type="protein sequence ID" value="CAA51987.1"/>
    <property type="molecule type" value="Genomic_DNA"/>
</dbReference>
<feature type="transmembrane region" description="Helical" evidence="1">
    <location>
        <begin position="140"/>
        <end position="158"/>
    </location>
</feature>
<accession>Q46515</accession>
<protein>
    <submittedName>
        <fullName evidence="2">ORFB 193</fullName>
    </submittedName>
</protein>
<keyword evidence="1" id="KW-0472">Membrane</keyword>
<evidence type="ECO:0000256" key="1">
    <source>
        <dbReference type="SAM" id="Phobius"/>
    </source>
</evidence>
<keyword evidence="1" id="KW-0812">Transmembrane</keyword>
<keyword evidence="1" id="KW-1133">Transmembrane helix</keyword>
<organism evidence="2">
    <name type="scientific">Desulfurococcus mucosus</name>
    <name type="common">Desulfurococcus mobilis</name>
    <dbReference type="NCBI Taxonomy" id="2275"/>
    <lineage>
        <taxon>Archaea</taxon>
        <taxon>Thermoproteota</taxon>
        <taxon>Thermoprotei</taxon>
        <taxon>Desulfurococcales</taxon>
        <taxon>Desulfurococcaceae</taxon>
        <taxon>Desulfurococcus</taxon>
    </lineage>
</organism>
<proteinExistence type="predicted"/>
<dbReference type="PIR" id="S54737">
    <property type="entry name" value="S38467"/>
</dbReference>
<evidence type="ECO:0000313" key="2">
    <source>
        <dbReference type="EMBL" id="CAA51987.1"/>
    </source>
</evidence>
<dbReference type="AlphaFoldDB" id="Q46515"/>
<reference evidence="2" key="1">
    <citation type="journal article" date="1995" name="Mol. Gen. Genet.">
        <title>Chromosomal organization and nucleotide sequence of the genes for elongation factors EF-1 alpha and EF-2 and ribosomal proteins S7 and S10 of the hyperthermophilic archaeum Desulfurococcus mobilis.</title>
        <authorList>
            <person name="Ceccarelli E."/>
            <person name="Bocchetta M."/>
            <person name="Creti R."/>
            <person name="Sanangelantoni A.M."/>
            <person name="Tiboni O."/>
            <person name="Cammarano P."/>
        </authorList>
    </citation>
    <scope>NUCLEOTIDE SEQUENCE</scope>
    <source>
        <strain evidence="2">DSM 2126</strain>
    </source>
</reference>
<name>Q46515_DESMO</name>
<sequence>MLTCAGFISSTWPIPIVLPMSLIANLPRPWKSEYFSTTSGLIGLNFTIAMSPCFRKCGFFSISLPVLGSIFAMISVILQATLAVWTCITGVYPTAMAVGCHITIILAVNSSATVGGTSSEPATSPRLISFFSTPFTLNPMLSPGSAFSILVWCVSMVLTSATSPAGMNTSLSPTFSTPVSTLPTGTTPMPEIL</sequence>
<feature type="transmembrane region" description="Helical" evidence="1">
    <location>
        <begin position="66"/>
        <end position="86"/>
    </location>
</feature>